<dbReference type="Gene3D" id="3.40.250.10">
    <property type="entry name" value="Rhodanese-like domain"/>
    <property type="match status" value="1"/>
</dbReference>
<dbReference type="GO" id="GO:0004725">
    <property type="term" value="F:protein tyrosine phosphatase activity"/>
    <property type="evidence" value="ECO:0007669"/>
    <property type="project" value="UniProtKB-EC"/>
</dbReference>
<feature type="compositionally biased region" description="Polar residues" evidence="3">
    <location>
        <begin position="37"/>
        <end position="53"/>
    </location>
</feature>
<dbReference type="InterPro" id="IPR001763">
    <property type="entry name" value="Rhodanese-like_dom"/>
</dbReference>
<dbReference type="GeneID" id="81367461"/>
<gene>
    <name evidence="7" type="ORF">N7509_003844</name>
</gene>
<evidence type="ECO:0000313" key="7">
    <source>
        <dbReference type="EMBL" id="KAJ5403973.1"/>
    </source>
</evidence>
<dbReference type="SMART" id="SM00404">
    <property type="entry name" value="PTPc_motif"/>
    <property type="match status" value="1"/>
</dbReference>
<dbReference type="Pfam" id="PF00581">
    <property type="entry name" value="Rhodanese"/>
    <property type="match status" value="1"/>
</dbReference>
<keyword evidence="8" id="KW-1185">Reference proteome</keyword>
<comment type="caution">
    <text evidence="7">The sequence shown here is derived from an EMBL/GenBank/DDBJ whole genome shotgun (WGS) entry which is preliminary data.</text>
</comment>
<dbReference type="InterPro" id="IPR003595">
    <property type="entry name" value="Tyr_Pase_cat"/>
</dbReference>
<dbReference type="CDD" id="cd18533">
    <property type="entry name" value="PTP_fungal"/>
    <property type="match status" value="1"/>
</dbReference>
<dbReference type="InterPro" id="IPR029021">
    <property type="entry name" value="Prot-tyrosine_phosphatase-like"/>
</dbReference>
<dbReference type="OrthoDB" id="6058203at2759"/>
<dbReference type="SUPFAM" id="SSF52799">
    <property type="entry name" value="(Phosphotyrosine protein) phosphatases II"/>
    <property type="match status" value="1"/>
</dbReference>
<dbReference type="InterPro" id="IPR000387">
    <property type="entry name" value="Tyr_Pase_dom"/>
</dbReference>
<feature type="domain" description="Tyrosine-protein phosphatase" evidence="4">
    <location>
        <begin position="447"/>
        <end position="739"/>
    </location>
</feature>
<dbReference type="PROSITE" id="PS50206">
    <property type="entry name" value="RHODANESE_3"/>
    <property type="match status" value="1"/>
</dbReference>
<accession>A0A9W9W654</accession>
<evidence type="ECO:0000259" key="4">
    <source>
        <dbReference type="PROSITE" id="PS50055"/>
    </source>
</evidence>
<feature type="compositionally biased region" description="Low complexity" evidence="3">
    <location>
        <begin position="13"/>
        <end position="23"/>
    </location>
</feature>
<dbReference type="FunFam" id="3.40.250.10:FF:000051">
    <property type="entry name" value="Protein tyrosine phosphatase (Pyp1), putative"/>
    <property type="match status" value="1"/>
</dbReference>
<dbReference type="PANTHER" id="PTHR19134:SF561">
    <property type="entry name" value="PROTEIN TYROSINE PHOSPHATASE 36E, ISOFORM A"/>
    <property type="match status" value="1"/>
</dbReference>
<evidence type="ECO:0000256" key="1">
    <source>
        <dbReference type="ARBA" id="ARBA00009649"/>
    </source>
</evidence>
<feature type="compositionally biased region" description="Low complexity" evidence="3">
    <location>
        <begin position="64"/>
        <end position="75"/>
    </location>
</feature>
<dbReference type="PROSITE" id="PS00383">
    <property type="entry name" value="TYR_PHOSPHATASE_1"/>
    <property type="match status" value="1"/>
</dbReference>
<dbReference type="EMBL" id="JAPZBU010000005">
    <property type="protein sequence ID" value="KAJ5403973.1"/>
    <property type="molecule type" value="Genomic_DNA"/>
</dbReference>
<organism evidence="7 8">
    <name type="scientific">Penicillium cosmopolitanum</name>
    <dbReference type="NCBI Taxonomy" id="1131564"/>
    <lineage>
        <taxon>Eukaryota</taxon>
        <taxon>Fungi</taxon>
        <taxon>Dikarya</taxon>
        <taxon>Ascomycota</taxon>
        <taxon>Pezizomycotina</taxon>
        <taxon>Eurotiomycetes</taxon>
        <taxon>Eurotiomycetidae</taxon>
        <taxon>Eurotiales</taxon>
        <taxon>Aspergillaceae</taxon>
        <taxon>Penicillium</taxon>
    </lineage>
</organism>
<dbReference type="SUPFAM" id="SSF52821">
    <property type="entry name" value="Rhodanese/Cell cycle control phosphatase"/>
    <property type="match status" value="1"/>
</dbReference>
<dbReference type="Gene3D" id="3.90.190.10">
    <property type="entry name" value="Protein tyrosine phosphatase superfamily"/>
    <property type="match status" value="1"/>
</dbReference>
<dbReference type="InterPro" id="IPR000242">
    <property type="entry name" value="PTP_cat"/>
</dbReference>
<protein>
    <recommendedName>
        <fullName evidence="2">protein-tyrosine-phosphatase</fullName>
        <ecNumber evidence="2">3.1.3.48</ecNumber>
    </recommendedName>
</protein>
<reference evidence="7" key="1">
    <citation type="submission" date="2022-12" db="EMBL/GenBank/DDBJ databases">
        <authorList>
            <person name="Petersen C."/>
        </authorList>
    </citation>
    <scope>NUCLEOTIDE SEQUENCE</scope>
    <source>
        <strain evidence="7">IBT 29677</strain>
    </source>
</reference>
<dbReference type="PRINTS" id="PR00700">
    <property type="entry name" value="PRTYPHPHTASE"/>
</dbReference>
<dbReference type="FunFam" id="3.90.190.10:FF:000142">
    <property type="entry name" value="Protein tyrosine phosphatase (Pyp1), putative"/>
    <property type="match status" value="1"/>
</dbReference>
<dbReference type="EC" id="3.1.3.48" evidence="2"/>
<name>A0A9W9W654_9EURO</name>
<evidence type="ECO:0000256" key="3">
    <source>
        <dbReference type="SAM" id="MobiDB-lite"/>
    </source>
</evidence>
<feature type="domain" description="Rhodanese" evidence="6">
    <location>
        <begin position="193"/>
        <end position="309"/>
    </location>
</feature>
<evidence type="ECO:0000259" key="5">
    <source>
        <dbReference type="PROSITE" id="PS50056"/>
    </source>
</evidence>
<feature type="domain" description="Tyrosine specific protein phosphatases" evidence="5">
    <location>
        <begin position="626"/>
        <end position="730"/>
    </location>
</feature>
<dbReference type="PROSITE" id="PS50056">
    <property type="entry name" value="TYR_PHOSPHATASE_2"/>
    <property type="match status" value="1"/>
</dbReference>
<dbReference type="InterPro" id="IPR050348">
    <property type="entry name" value="Protein-Tyr_Phosphatase"/>
</dbReference>
<reference evidence="7" key="2">
    <citation type="journal article" date="2023" name="IMA Fungus">
        <title>Comparative genomic study of the Penicillium genus elucidates a diverse pangenome and 15 lateral gene transfer events.</title>
        <authorList>
            <person name="Petersen C."/>
            <person name="Sorensen T."/>
            <person name="Nielsen M.R."/>
            <person name="Sondergaard T.E."/>
            <person name="Sorensen J.L."/>
            <person name="Fitzpatrick D.A."/>
            <person name="Frisvad J.C."/>
            <person name="Nielsen K.L."/>
        </authorList>
    </citation>
    <scope>NUCLEOTIDE SEQUENCE</scope>
    <source>
        <strain evidence="7">IBT 29677</strain>
    </source>
</reference>
<comment type="similarity">
    <text evidence="1">Belongs to the protein-tyrosine phosphatase family. Non-receptor class subfamily.</text>
</comment>
<evidence type="ECO:0000256" key="2">
    <source>
        <dbReference type="ARBA" id="ARBA00013064"/>
    </source>
</evidence>
<dbReference type="SMART" id="SM00194">
    <property type="entry name" value="PTPc"/>
    <property type="match status" value="1"/>
</dbReference>
<dbReference type="PANTHER" id="PTHR19134">
    <property type="entry name" value="RECEPTOR-TYPE TYROSINE-PROTEIN PHOSPHATASE"/>
    <property type="match status" value="1"/>
</dbReference>
<dbReference type="Pfam" id="PF00102">
    <property type="entry name" value="Y_phosphatase"/>
    <property type="match status" value="1"/>
</dbReference>
<dbReference type="PROSITE" id="PS50055">
    <property type="entry name" value="TYR_PHOSPHATASE_PTP"/>
    <property type="match status" value="1"/>
</dbReference>
<proteinExistence type="inferred from homology"/>
<sequence>MTGPGRSPSSPWAQGAQTQTAQGYSHEGRTAFHPMLSPSNPNFPATASLSERPSPNYFGLAVENSGNPPTSNPGPHVQKNWASLPGALPSPKLQLYSQESVSEGLVNLLRSESDIDKGRRESFLQRRPSTKDVNTSFPSVAHGKASTRMHGSITGNGMVAQQRTGSVSQDTISPMTPSRWVSAERCTEIIQSDSKNLLLLDVRAYTHFAQSNIKGSLNLCIPTTLLKRPSFNTQKLQGTFTNDSDKQNFARWKHCRIIIVYDSATTEAKDAVPLLNVIGKFEAEGWAGEGLILQDGFKGFSARFPRLIHRPQSQTSGPSPKKRPSMSINLGSVAPVVGGCALPDASSAANPFFGNIRQNMDLVGGVGQMSLKLPENMSESQQQSLPPWLRKASDAKNEGQIVSDKFLDLEKKELERMKQALSYEGPSAAAGGASKKYRVAGIEKGTKNRYNDIYPFEHSRVRLEGIPLGDCDYVNANHIKTELSNRHYIATQAPVPDTFNDFWRVVWEQDVRLLVSLTAEFERGQVKSHPYWRTADYGPFKVKAYSERYIDVESKGRPIDPSLNKSKAVDKSAQSPNENNENPVIIVRHFSLQHANFPFQPLRDITQIQYPYWPDFGTTSQPTHLLNLIEQCNKVARSTSDSGFGNQEAEPRGQRPILVHCSAGCGRTGTFCTVDTVLDILKRQRALNPTTNSKEESKEIRDFDLDLISKTVEDFRTQRPSMVQNLSQFVLCYESVLEWLVSQKET</sequence>
<dbReference type="CDD" id="cd01446">
    <property type="entry name" value="DSP_MapKP"/>
    <property type="match status" value="1"/>
</dbReference>
<feature type="region of interest" description="Disordered" evidence="3">
    <location>
        <begin position="125"/>
        <end position="149"/>
    </location>
</feature>
<dbReference type="RefSeq" id="XP_056491215.1">
    <property type="nucleotide sequence ID" value="XM_056628481.1"/>
</dbReference>
<dbReference type="InterPro" id="IPR036873">
    <property type="entry name" value="Rhodanese-like_dom_sf"/>
</dbReference>
<dbReference type="Proteomes" id="UP001147747">
    <property type="component" value="Unassembled WGS sequence"/>
</dbReference>
<feature type="region of interest" description="Disordered" evidence="3">
    <location>
        <begin position="556"/>
        <end position="579"/>
    </location>
</feature>
<evidence type="ECO:0000259" key="6">
    <source>
        <dbReference type="PROSITE" id="PS50206"/>
    </source>
</evidence>
<feature type="region of interest" description="Disordered" evidence="3">
    <location>
        <begin position="1"/>
        <end position="75"/>
    </location>
</feature>
<dbReference type="AlphaFoldDB" id="A0A9W9W654"/>
<evidence type="ECO:0000313" key="8">
    <source>
        <dbReference type="Proteomes" id="UP001147747"/>
    </source>
</evidence>
<dbReference type="InterPro" id="IPR016130">
    <property type="entry name" value="Tyr_Pase_AS"/>
</dbReference>